<dbReference type="Gene3D" id="1.10.10.60">
    <property type="entry name" value="Homeodomain-like"/>
    <property type="match status" value="1"/>
</dbReference>
<dbReference type="EMBL" id="SOMN01000057">
    <property type="protein sequence ID" value="TFE19537.1"/>
    <property type="molecule type" value="Genomic_DNA"/>
</dbReference>
<dbReference type="SUPFAM" id="SSF48498">
    <property type="entry name" value="Tetracyclin repressor-like, C-terminal domain"/>
    <property type="match status" value="1"/>
</dbReference>
<dbReference type="InterPro" id="IPR009057">
    <property type="entry name" value="Homeodomain-like_sf"/>
</dbReference>
<dbReference type="SUPFAM" id="SSF46689">
    <property type="entry name" value="Homeodomain-like"/>
    <property type="match status" value="1"/>
</dbReference>
<evidence type="ECO:0000256" key="3">
    <source>
        <dbReference type="ARBA" id="ARBA00023163"/>
    </source>
</evidence>
<evidence type="ECO:0000313" key="6">
    <source>
        <dbReference type="EMBL" id="TFE19537.1"/>
    </source>
</evidence>
<dbReference type="RefSeq" id="WP_135154565.1">
    <property type="nucleotide sequence ID" value="NZ_SOMN01000057.1"/>
</dbReference>
<dbReference type="PRINTS" id="PR00455">
    <property type="entry name" value="HTHTETR"/>
</dbReference>
<dbReference type="PANTHER" id="PTHR47506">
    <property type="entry name" value="TRANSCRIPTIONAL REGULATORY PROTEIN"/>
    <property type="match status" value="1"/>
</dbReference>
<name>A0A4Y8LPR2_9BACL</name>
<dbReference type="Proteomes" id="UP000297900">
    <property type="component" value="Unassembled WGS sequence"/>
</dbReference>
<dbReference type="InterPro" id="IPR036271">
    <property type="entry name" value="Tet_transcr_reg_TetR-rel_C_sf"/>
</dbReference>
<dbReference type="Pfam" id="PF16925">
    <property type="entry name" value="TetR_C_13"/>
    <property type="match status" value="1"/>
</dbReference>
<reference evidence="6 7" key="1">
    <citation type="submission" date="2019-03" db="EMBL/GenBank/DDBJ databases">
        <title>Cohnella endophytica sp. nov., a novel endophytic bacterium isolated from bark of Sonneratia apetala.</title>
        <authorList>
            <person name="Tuo L."/>
        </authorList>
    </citation>
    <scope>NUCLEOTIDE SEQUENCE [LARGE SCALE GENOMIC DNA]</scope>
    <source>
        <strain evidence="6 7">CCTCC AB 208254</strain>
    </source>
</reference>
<keyword evidence="3" id="KW-0804">Transcription</keyword>
<protein>
    <submittedName>
        <fullName evidence="6">TetR/AcrR family transcriptional regulator</fullName>
    </submittedName>
</protein>
<dbReference type="GO" id="GO:0003677">
    <property type="term" value="F:DNA binding"/>
    <property type="evidence" value="ECO:0007669"/>
    <property type="project" value="UniProtKB-UniRule"/>
</dbReference>
<keyword evidence="7" id="KW-1185">Reference proteome</keyword>
<proteinExistence type="predicted"/>
<dbReference type="Gene3D" id="1.10.357.10">
    <property type="entry name" value="Tetracycline Repressor, domain 2"/>
    <property type="match status" value="1"/>
</dbReference>
<evidence type="ECO:0000259" key="5">
    <source>
        <dbReference type="PROSITE" id="PS50977"/>
    </source>
</evidence>
<dbReference type="Pfam" id="PF00440">
    <property type="entry name" value="TetR_N"/>
    <property type="match status" value="1"/>
</dbReference>
<dbReference type="InterPro" id="IPR011075">
    <property type="entry name" value="TetR_C"/>
</dbReference>
<organism evidence="6 7">
    <name type="scientific">Cohnella luojiensis</name>
    <dbReference type="NCBI Taxonomy" id="652876"/>
    <lineage>
        <taxon>Bacteria</taxon>
        <taxon>Bacillati</taxon>
        <taxon>Bacillota</taxon>
        <taxon>Bacilli</taxon>
        <taxon>Bacillales</taxon>
        <taxon>Paenibacillaceae</taxon>
        <taxon>Cohnella</taxon>
    </lineage>
</organism>
<keyword evidence="1" id="KW-0805">Transcription regulation</keyword>
<evidence type="ECO:0000313" key="7">
    <source>
        <dbReference type="Proteomes" id="UP000297900"/>
    </source>
</evidence>
<accession>A0A4Y8LPR2</accession>
<comment type="caution">
    <text evidence="6">The sequence shown here is derived from an EMBL/GenBank/DDBJ whole genome shotgun (WGS) entry which is preliminary data.</text>
</comment>
<feature type="domain" description="HTH tetR-type" evidence="5">
    <location>
        <begin position="6"/>
        <end position="66"/>
    </location>
</feature>
<dbReference type="AlphaFoldDB" id="A0A4Y8LPR2"/>
<feature type="DNA-binding region" description="H-T-H motif" evidence="4">
    <location>
        <begin position="29"/>
        <end position="48"/>
    </location>
</feature>
<dbReference type="OrthoDB" id="9795242at2"/>
<sequence length="195" mass="22665">MARTKEFDENAVLLKAMRLFWEQGYEKTSMQELVSHMGIHKGSLYDTFGDKQSLYVKALKRYIEMFEQSVRLPVKRRMADTRSAKEAIRMMLEIAVQQKEEFPDGCFMVNTAVELAKHDSICRDLVKLGWATVEQLIYDIIVEGQQSGEISKALNAEWLSHYFNNAIIGLRVMVKTITDREKFRQIIDMNMSVLE</sequence>
<gene>
    <name evidence="6" type="ORF">E2980_22895</name>
</gene>
<evidence type="ECO:0000256" key="1">
    <source>
        <dbReference type="ARBA" id="ARBA00023015"/>
    </source>
</evidence>
<dbReference type="PANTHER" id="PTHR47506:SF10">
    <property type="entry name" value="TRANSCRIPTIONAL REGULATORY PROTEIN"/>
    <property type="match status" value="1"/>
</dbReference>
<evidence type="ECO:0000256" key="2">
    <source>
        <dbReference type="ARBA" id="ARBA00023125"/>
    </source>
</evidence>
<dbReference type="InterPro" id="IPR001647">
    <property type="entry name" value="HTH_TetR"/>
</dbReference>
<evidence type="ECO:0000256" key="4">
    <source>
        <dbReference type="PROSITE-ProRule" id="PRU00335"/>
    </source>
</evidence>
<keyword evidence="2 4" id="KW-0238">DNA-binding</keyword>
<dbReference type="PROSITE" id="PS50977">
    <property type="entry name" value="HTH_TETR_2"/>
    <property type="match status" value="1"/>
</dbReference>